<gene>
    <name evidence="1" type="ORF">NUW58_g10334</name>
</gene>
<name>A0ACC1MNL1_9PEZI</name>
<sequence length="169" mass="18220">MGLYKNLSDDIEEVDVIIAGGGTAGCAVAGRLAEADPTLSILVIEGGPNNYENPAIVTPAMFPTNLVPSSKNTLFYQSKKSDKLAGRGVIVPSGGTLGGGSSINFMAYTRAQRDDFDSWNTPGWTTDELYPFLRKVPESLSVSYFPQMIRPEADVTNSGTARNLRWPEK</sequence>
<evidence type="ECO:0000313" key="2">
    <source>
        <dbReference type="Proteomes" id="UP001143856"/>
    </source>
</evidence>
<evidence type="ECO:0000313" key="1">
    <source>
        <dbReference type="EMBL" id="KAJ2967926.1"/>
    </source>
</evidence>
<dbReference type="Proteomes" id="UP001143856">
    <property type="component" value="Unassembled WGS sequence"/>
</dbReference>
<protein>
    <submittedName>
        <fullName evidence="1">Uncharacterized protein</fullName>
    </submittedName>
</protein>
<dbReference type="EMBL" id="JAPDGR010004504">
    <property type="protein sequence ID" value="KAJ2967926.1"/>
    <property type="molecule type" value="Genomic_DNA"/>
</dbReference>
<accession>A0ACC1MNL1</accession>
<reference evidence="1" key="1">
    <citation type="submission" date="2022-10" db="EMBL/GenBank/DDBJ databases">
        <title>Genome Sequence of Xylaria curta.</title>
        <authorList>
            <person name="Buettner E."/>
        </authorList>
    </citation>
    <scope>NUCLEOTIDE SEQUENCE</scope>
    <source>
        <strain evidence="1">Babe10</strain>
    </source>
</reference>
<organism evidence="1 2">
    <name type="scientific">Xylaria curta</name>
    <dbReference type="NCBI Taxonomy" id="42375"/>
    <lineage>
        <taxon>Eukaryota</taxon>
        <taxon>Fungi</taxon>
        <taxon>Dikarya</taxon>
        <taxon>Ascomycota</taxon>
        <taxon>Pezizomycotina</taxon>
        <taxon>Sordariomycetes</taxon>
        <taxon>Xylariomycetidae</taxon>
        <taxon>Xylariales</taxon>
        <taxon>Xylariaceae</taxon>
        <taxon>Xylaria</taxon>
    </lineage>
</organism>
<proteinExistence type="predicted"/>
<comment type="caution">
    <text evidence="1">The sequence shown here is derived from an EMBL/GenBank/DDBJ whole genome shotgun (WGS) entry which is preliminary data.</text>
</comment>
<keyword evidence="2" id="KW-1185">Reference proteome</keyword>